<dbReference type="EMBL" id="LR031568">
    <property type="protein sequence ID" value="VDC62554.1"/>
    <property type="molecule type" value="Genomic_DNA"/>
</dbReference>
<organism evidence="2">
    <name type="scientific">Brassica campestris</name>
    <name type="common">Field mustard</name>
    <dbReference type="NCBI Taxonomy" id="3711"/>
    <lineage>
        <taxon>Eukaryota</taxon>
        <taxon>Viridiplantae</taxon>
        <taxon>Streptophyta</taxon>
        <taxon>Embryophyta</taxon>
        <taxon>Tracheophyta</taxon>
        <taxon>Spermatophyta</taxon>
        <taxon>Magnoliopsida</taxon>
        <taxon>eudicotyledons</taxon>
        <taxon>Gunneridae</taxon>
        <taxon>Pentapetalae</taxon>
        <taxon>rosids</taxon>
        <taxon>malvids</taxon>
        <taxon>Brassicales</taxon>
        <taxon>Brassicaceae</taxon>
        <taxon>Brassiceae</taxon>
        <taxon>Brassica</taxon>
    </lineage>
</organism>
<evidence type="ECO:0000313" key="2">
    <source>
        <dbReference type="EMBL" id="VDC62554.1"/>
    </source>
</evidence>
<sequence>MELEATEASVRNHVMADVKHNSEEFPFSMELRCISAPRKKKRKAMQEPHLSIYLSI</sequence>
<reference evidence="2" key="1">
    <citation type="submission" date="2018-11" db="EMBL/GenBank/DDBJ databases">
        <authorList>
            <consortium name="Genoscope - CEA"/>
            <person name="William W."/>
        </authorList>
    </citation>
    <scope>NUCLEOTIDE SEQUENCE</scope>
</reference>
<dbReference type="EMBL" id="LS974625">
    <property type="protein sequence ID" value="CAG7865484.1"/>
    <property type="molecule type" value="Genomic_DNA"/>
</dbReference>
<name>A0A3P5YFV9_BRACM</name>
<dbReference type="Gramene" id="A09p59510.2_BraZ1">
    <property type="protein sequence ID" value="A09p59510.2_BraZ1.CDS"/>
    <property type="gene ID" value="A09g59510.2_BraZ1"/>
</dbReference>
<evidence type="ECO:0000313" key="1">
    <source>
        <dbReference type="EMBL" id="CAG7865484.1"/>
    </source>
</evidence>
<proteinExistence type="predicted"/>
<gene>
    <name evidence="2" type="ORF">BRAA09T40165Z</name>
    <name evidence="1" type="ORF">BRAPAZ1V2_A09P59510.2</name>
</gene>
<accession>A0A3P5YFV9</accession>
<dbReference type="Proteomes" id="UP000694005">
    <property type="component" value="Chromosome A09"/>
</dbReference>
<dbReference type="AlphaFoldDB" id="A0A3P5YFV9"/>
<protein>
    <submittedName>
        <fullName evidence="1">Uncharacterized protein</fullName>
    </submittedName>
</protein>